<keyword evidence="2" id="KW-0539">Nucleus</keyword>
<dbReference type="GO" id="GO:0006355">
    <property type="term" value="P:regulation of DNA-templated transcription"/>
    <property type="evidence" value="ECO:0007669"/>
    <property type="project" value="InterPro"/>
</dbReference>
<feature type="region of interest" description="Disordered" evidence="3">
    <location>
        <begin position="743"/>
        <end position="815"/>
    </location>
</feature>
<dbReference type="PANTHER" id="PTHR13213:SF2">
    <property type="entry name" value="MYB-BINDING PROTEIN 1A"/>
    <property type="match status" value="1"/>
</dbReference>
<evidence type="ECO:0000256" key="2">
    <source>
        <dbReference type="ARBA" id="ARBA00023242"/>
    </source>
</evidence>
<feature type="compositionally biased region" description="Acidic residues" evidence="3">
    <location>
        <begin position="838"/>
        <end position="857"/>
    </location>
</feature>
<feature type="compositionally biased region" description="Basic residues" evidence="3">
    <location>
        <begin position="1"/>
        <end position="11"/>
    </location>
</feature>
<feature type="compositionally biased region" description="Basic and acidic residues" evidence="3">
    <location>
        <begin position="12"/>
        <end position="33"/>
    </location>
</feature>
<evidence type="ECO:0000256" key="1">
    <source>
        <dbReference type="ARBA" id="ARBA00004123"/>
    </source>
</evidence>
<proteinExistence type="predicted"/>
<reference evidence="4 5" key="1">
    <citation type="submission" date="2014-02" db="EMBL/GenBank/DDBJ databases">
        <title>The genome sequence of Colletotrichum salicis CBS 607.94.</title>
        <authorList>
            <person name="Baroncelli R."/>
            <person name="Thon M.R."/>
        </authorList>
    </citation>
    <scope>NUCLEOTIDE SEQUENCE [LARGE SCALE GENOMIC DNA]</scope>
    <source>
        <strain evidence="4 5">CBS 607.94</strain>
    </source>
</reference>
<gene>
    <name evidence="4" type="ORF">CSAL01_07906</name>
</gene>
<comment type="caution">
    <text evidence="4">The sequence shown here is derived from an EMBL/GenBank/DDBJ whole genome shotgun (WGS) entry which is preliminary data.</text>
</comment>
<organism evidence="4 5">
    <name type="scientific">Colletotrichum salicis</name>
    <dbReference type="NCBI Taxonomy" id="1209931"/>
    <lineage>
        <taxon>Eukaryota</taxon>
        <taxon>Fungi</taxon>
        <taxon>Dikarya</taxon>
        <taxon>Ascomycota</taxon>
        <taxon>Pezizomycotina</taxon>
        <taxon>Sordariomycetes</taxon>
        <taxon>Hypocreomycetidae</taxon>
        <taxon>Glomerellales</taxon>
        <taxon>Glomerellaceae</taxon>
        <taxon>Colletotrichum</taxon>
        <taxon>Colletotrichum acutatum species complex</taxon>
    </lineage>
</organism>
<comment type="subcellular location">
    <subcellularLocation>
        <location evidence="1">Nucleus</location>
    </subcellularLocation>
</comment>
<feature type="region of interest" description="Disordered" evidence="3">
    <location>
        <begin position="1"/>
        <end position="52"/>
    </location>
</feature>
<evidence type="ECO:0000256" key="3">
    <source>
        <dbReference type="SAM" id="MobiDB-lite"/>
    </source>
</evidence>
<accession>A0A135V7K3</accession>
<feature type="compositionally biased region" description="Acidic residues" evidence="3">
    <location>
        <begin position="748"/>
        <end position="815"/>
    </location>
</feature>
<feature type="region of interest" description="Disordered" evidence="3">
    <location>
        <begin position="832"/>
        <end position="861"/>
    </location>
</feature>
<name>A0A135V7K3_9PEZI</name>
<dbReference type="EMBL" id="JFFI01000238">
    <property type="protein sequence ID" value="KXH68709.1"/>
    <property type="molecule type" value="Genomic_DNA"/>
</dbReference>
<dbReference type="GO" id="GO:0000182">
    <property type="term" value="F:rDNA binding"/>
    <property type="evidence" value="ECO:0007669"/>
    <property type="project" value="TreeGrafter"/>
</dbReference>
<dbReference type="OrthoDB" id="342531at2759"/>
<dbReference type="InterPro" id="IPR007015">
    <property type="entry name" value="DNA_pol_V/MYBBP1A"/>
</dbReference>
<keyword evidence="5" id="KW-1185">Reference proteome</keyword>
<dbReference type="AlphaFoldDB" id="A0A135V7K3"/>
<dbReference type="PANTHER" id="PTHR13213">
    <property type="entry name" value="MYB-BINDING PROTEIN 1A FAMILY MEMBER"/>
    <property type="match status" value="1"/>
</dbReference>
<dbReference type="STRING" id="1209931.A0A135V7K3"/>
<evidence type="ECO:0000313" key="4">
    <source>
        <dbReference type="EMBL" id="KXH68709.1"/>
    </source>
</evidence>
<sequence>MTKTASAKRKRAEREALKAAESNKRAKSSHDASADGSNTPDSNDVADTATSSNGTRLPKILLEKKLFVEKSTGQDRVREAKLYDLLSSENETDRLEAAGAIISSLLDGEGVTEECLTRHLDWRLFRGLASGRAGSRLGYSVVLTEILSQLLGPPRNLCRDKYPNLTFDKVLEMLMERTRFGGNISGQEERDLYFGQLFGLECFVRAKILFLEEEGPNRWIEILRLLVKLGGKKIWLRPQCGWVVAQALAQLDRPRVEAVLQQLVELGWAKTPEGVGIWLVAFEQCPELTTGDKVKHHHPLSSRNLNDLAGILKESGQDDVEKQQQQQQQQQSRRSPYVKNKKANWTPQLHFVWDLIVRHFLRKGPAGVDEFRSFWKRVVDGEYSKYNFFAKTATEGQKFRGFLVFQKMLQTYADIDDLLDILFSRNLMTCLINQASQEDRFLHRAALKTLKVVEETSAAHPEATGIILDNLINNNGLYRFDVMTKSKTVDKILQHVKAETGEDVIQVLSGPVMKTSTTSKDINSVKLDLRVYIEYIFRLTTSAPEPALQELTSLAYAKPIWIPENANSLVTELSRGRLQSAFAKLSRKAEDSSYLCTAVQSINPDYIRMEGEMKKEVHAARKRLEKLMKKSASASESSTDEVKTSQGLALLHAIAIFQLYNEEPDAFQLLSDLKEYQTRLQTDEEGAAEFLVEILLSLVSQQSSLLREISQRVFGYFTSRVSPKALELLLDVLSADESAKGQQSLFDVDADDMDVEDMEEDEEGESDNEAGSDAEVDSNVEFDALDAGDDEEGEENDDDDDEEASGSDEEADDEEAQNLADLDDALGKILNSHRLDKDEDAESSDNDSDMSDGDMLELDGKLAEVFKQRQKAAPSKKKERKAAKESVVNFKRRVLDLLEMFVRNEAGSPTTLAILQPLLQLVRTSTIKTLSDRAFELVKDYQKRARKARSGNSGKSTEDSKLDLEEAVEVLKGVYAELKAGETKSHAKAAVPACLIAASSVFHAGKGDRAAVDAVVGDVEEGSATQLEMKKAWDEWCRNQEALKKKAAGGAGKSK</sequence>
<evidence type="ECO:0000313" key="5">
    <source>
        <dbReference type="Proteomes" id="UP000070121"/>
    </source>
</evidence>
<dbReference type="GO" id="GO:0005730">
    <property type="term" value="C:nucleolus"/>
    <property type="evidence" value="ECO:0007669"/>
    <property type="project" value="InterPro"/>
</dbReference>
<feature type="region of interest" description="Disordered" evidence="3">
    <location>
        <begin position="316"/>
        <end position="340"/>
    </location>
</feature>
<dbReference type="Pfam" id="PF04931">
    <property type="entry name" value="DNA_pol_phi"/>
    <property type="match status" value="1"/>
</dbReference>
<protein>
    <submittedName>
        <fullName evidence="4">DNA polymerase phi</fullName>
    </submittedName>
</protein>
<dbReference type="Proteomes" id="UP000070121">
    <property type="component" value="Unassembled WGS sequence"/>
</dbReference>